<sequence>MDLGPNQAQKAGQCSSLPKCYCIIWYDIYSPRIHSLWLCVHQADLPAASAPLLRSYLNALYPTPQLLATKVATQVPVQPGLCNDVMRYLAIN</sequence>
<gene>
    <name evidence="1" type="ORF">ASPFODRAFT_440524</name>
</gene>
<dbReference type="AlphaFoldDB" id="A0A1M3TVY2"/>
<dbReference type="EMBL" id="KV878237">
    <property type="protein sequence ID" value="OJZ91009.1"/>
    <property type="molecule type" value="Genomic_DNA"/>
</dbReference>
<dbReference type="Proteomes" id="UP000184063">
    <property type="component" value="Unassembled WGS sequence"/>
</dbReference>
<evidence type="ECO:0000313" key="2">
    <source>
        <dbReference type="Proteomes" id="UP000184063"/>
    </source>
</evidence>
<evidence type="ECO:0000313" key="1">
    <source>
        <dbReference type="EMBL" id="OJZ91009.1"/>
    </source>
</evidence>
<accession>A0A1M3TVY2</accession>
<dbReference type="VEuPathDB" id="FungiDB:ASPFODRAFT_440524"/>
<protein>
    <submittedName>
        <fullName evidence="1">Uncharacterized protein</fullName>
    </submittedName>
</protein>
<reference evidence="2" key="1">
    <citation type="journal article" date="2017" name="Genome Biol.">
        <title>Comparative genomics reveals high biological diversity and specific adaptations in the industrially and medically important fungal genus Aspergillus.</title>
        <authorList>
            <person name="de Vries R.P."/>
            <person name="Riley R."/>
            <person name="Wiebenga A."/>
            <person name="Aguilar-Osorio G."/>
            <person name="Amillis S."/>
            <person name="Uchima C.A."/>
            <person name="Anderluh G."/>
            <person name="Asadollahi M."/>
            <person name="Askin M."/>
            <person name="Barry K."/>
            <person name="Battaglia E."/>
            <person name="Bayram O."/>
            <person name="Benocci T."/>
            <person name="Braus-Stromeyer S.A."/>
            <person name="Caldana C."/>
            <person name="Canovas D."/>
            <person name="Cerqueira G.C."/>
            <person name="Chen F."/>
            <person name="Chen W."/>
            <person name="Choi C."/>
            <person name="Clum A."/>
            <person name="Dos Santos R.A."/>
            <person name="Damasio A.R."/>
            <person name="Diallinas G."/>
            <person name="Emri T."/>
            <person name="Fekete E."/>
            <person name="Flipphi M."/>
            <person name="Freyberg S."/>
            <person name="Gallo A."/>
            <person name="Gournas C."/>
            <person name="Habgood R."/>
            <person name="Hainaut M."/>
            <person name="Harispe M.L."/>
            <person name="Henrissat B."/>
            <person name="Hilden K.S."/>
            <person name="Hope R."/>
            <person name="Hossain A."/>
            <person name="Karabika E."/>
            <person name="Karaffa L."/>
            <person name="Karanyi Z."/>
            <person name="Krasevec N."/>
            <person name="Kuo A."/>
            <person name="Kusch H."/>
            <person name="LaButti K."/>
            <person name="Lagendijk E.L."/>
            <person name="Lapidus A."/>
            <person name="Levasseur A."/>
            <person name="Lindquist E."/>
            <person name="Lipzen A."/>
            <person name="Logrieco A.F."/>
            <person name="MacCabe A."/>
            <person name="Maekelae M.R."/>
            <person name="Malavazi I."/>
            <person name="Melin P."/>
            <person name="Meyer V."/>
            <person name="Mielnichuk N."/>
            <person name="Miskei M."/>
            <person name="Molnar A.P."/>
            <person name="Mule G."/>
            <person name="Ngan C.Y."/>
            <person name="Orejas M."/>
            <person name="Orosz E."/>
            <person name="Ouedraogo J.P."/>
            <person name="Overkamp K.M."/>
            <person name="Park H.-S."/>
            <person name="Perrone G."/>
            <person name="Piumi F."/>
            <person name="Punt P.J."/>
            <person name="Ram A.F."/>
            <person name="Ramon A."/>
            <person name="Rauscher S."/>
            <person name="Record E."/>
            <person name="Riano-Pachon D.M."/>
            <person name="Robert V."/>
            <person name="Roehrig J."/>
            <person name="Ruller R."/>
            <person name="Salamov A."/>
            <person name="Salih N.S."/>
            <person name="Samson R.A."/>
            <person name="Sandor E."/>
            <person name="Sanguinetti M."/>
            <person name="Schuetze T."/>
            <person name="Sepcic K."/>
            <person name="Shelest E."/>
            <person name="Sherlock G."/>
            <person name="Sophianopoulou V."/>
            <person name="Squina F.M."/>
            <person name="Sun H."/>
            <person name="Susca A."/>
            <person name="Todd R.B."/>
            <person name="Tsang A."/>
            <person name="Unkles S.E."/>
            <person name="van de Wiele N."/>
            <person name="van Rossen-Uffink D."/>
            <person name="Oliveira J.V."/>
            <person name="Vesth T.C."/>
            <person name="Visser J."/>
            <person name="Yu J.-H."/>
            <person name="Zhou M."/>
            <person name="Andersen M.R."/>
            <person name="Archer D.B."/>
            <person name="Baker S.E."/>
            <person name="Benoit I."/>
            <person name="Brakhage A.A."/>
            <person name="Braus G.H."/>
            <person name="Fischer R."/>
            <person name="Frisvad J.C."/>
            <person name="Goldman G.H."/>
            <person name="Houbraken J."/>
            <person name="Oakley B."/>
            <person name="Pocsi I."/>
            <person name="Scazzocchio C."/>
            <person name="Seiboth B."/>
            <person name="vanKuyk P.A."/>
            <person name="Wortman J."/>
            <person name="Dyer P.S."/>
            <person name="Grigoriev I.V."/>
        </authorList>
    </citation>
    <scope>NUCLEOTIDE SEQUENCE [LARGE SCALE GENOMIC DNA]</scope>
    <source>
        <strain evidence="2">CBS 106.47</strain>
    </source>
</reference>
<organism evidence="1 2">
    <name type="scientific">Aspergillus luchuensis (strain CBS 106.47)</name>
    <dbReference type="NCBI Taxonomy" id="1137211"/>
    <lineage>
        <taxon>Eukaryota</taxon>
        <taxon>Fungi</taxon>
        <taxon>Dikarya</taxon>
        <taxon>Ascomycota</taxon>
        <taxon>Pezizomycotina</taxon>
        <taxon>Eurotiomycetes</taxon>
        <taxon>Eurotiomycetidae</taxon>
        <taxon>Eurotiales</taxon>
        <taxon>Aspergillaceae</taxon>
        <taxon>Aspergillus</taxon>
        <taxon>Aspergillus subgen. Circumdati</taxon>
    </lineage>
</organism>
<proteinExistence type="predicted"/>
<name>A0A1M3TVY2_ASPLC</name>